<dbReference type="STRING" id="1137284.GCA_001418205_02429"/>
<dbReference type="SUPFAM" id="SSF55073">
    <property type="entry name" value="Nucleotide cyclase"/>
    <property type="match status" value="1"/>
</dbReference>
<feature type="transmembrane region" description="Helical" evidence="4">
    <location>
        <begin position="129"/>
        <end position="146"/>
    </location>
</feature>
<dbReference type="CDD" id="cd01949">
    <property type="entry name" value="GGDEF"/>
    <property type="match status" value="1"/>
</dbReference>
<protein>
    <recommendedName>
        <fullName evidence="2">diguanylate cyclase</fullName>
        <ecNumber evidence="2">2.7.7.65</ecNumber>
    </recommendedName>
</protein>
<sequence>MQQSLFSIRATYIALCFYCVFGAIVGISYLAINTDHFIDFVVPISSSVLLAGLLLYFHHDPRGRHTQSIKYLFFITAYSFVTPAWYYTIGSVIHNWVLVEVFPPISGVILIAISILTAMVPHSWLRHTMLLWGAICVPILLYLISQPSELSTARGREMMVFFGPGGALLFIVLSYQRDIMLHFTRAEERLRNSRRQADYDELTDICNRRGLIYWLSSNAGAQPNISSIIIDLDHFKQINDSHGHETGDAVLKQAAKLLESSLPKQSCLARWGGDEFVVLMNGLAAEQAKQVADTCWRTIRDHPFPLVGQLTCSLGVATNIQSNDIDTIIRSADACLYIAKRQGRNQVVTQPHAGTHQQ</sequence>
<dbReference type="EC" id="2.7.7.65" evidence="2"/>
<dbReference type="InterPro" id="IPR000160">
    <property type="entry name" value="GGDEF_dom"/>
</dbReference>
<feature type="transmembrane region" description="Helical" evidence="4">
    <location>
        <begin position="37"/>
        <end position="57"/>
    </location>
</feature>
<dbReference type="AlphaFoldDB" id="A0A0K6IN81"/>
<dbReference type="FunFam" id="3.30.70.270:FF:000001">
    <property type="entry name" value="Diguanylate cyclase domain protein"/>
    <property type="match status" value="1"/>
</dbReference>
<keyword evidence="4" id="KW-1133">Transmembrane helix</keyword>
<dbReference type="GO" id="GO:0005886">
    <property type="term" value="C:plasma membrane"/>
    <property type="evidence" value="ECO:0007669"/>
    <property type="project" value="TreeGrafter"/>
</dbReference>
<evidence type="ECO:0000256" key="3">
    <source>
        <dbReference type="ARBA" id="ARBA00034247"/>
    </source>
</evidence>
<proteinExistence type="predicted"/>
<evidence type="ECO:0000256" key="1">
    <source>
        <dbReference type="ARBA" id="ARBA00001946"/>
    </source>
</evidence>
<keyword evidence="4" id="KW-0812">Transmembrane</keyword>
<dbReference type="InterPro" id="IPR050469">
    <property type="entry name" value="Diguanylate_Cyclase"/>
</dbReference>
<dbReference type="Proteomes" id="UP000182769">
    <property type="component" value="Unassembled WGS sequence"/>
</dbReference>
<organism evidence="6 7">
    <name type="scientific">Marinomonas fungiae</name>
    <dbReference type="NCBI Taxonomy" id="1137284"/>
    <lineage>
        <taxon>Bacteria</taxon>
        <taxon>Pseudomonadati</taxon>
        <taxon>Pseudomonadota</taxon>
        <taxon>Gammaproteobacteria</taxon>
        <taxon>Oceanospirillales</taxon>
        <taxon>Oceanospirillaceae</taxon>
        <taxon>Marinomonas</taxon>
    </lineage>
</organism>
<feature type="transmembrane region" description="Helical" evidence="4">
    <location>
        <begin position="158"/>
        <end position="175"/>
    </location>
</feature>
<dbReference type="EMBL" id="CYHG01000007">
    <property type="protein sequence ID" value="CUB04559.1"/>
    <property type="molecule type" value="Genomic_DNA"/>
</dbReference>
<feature type="transmembrane region" description="Helical" evidence="4">
    <location>
        <begin position="12"/>
        <end position="31"/>
    </location>
</feature>
<dbReference type="Pfam" id="PF00990">
    <property type="entry name" value="GGDEF"/>
    <property type="match status" value="1"/>
</dbReference>
<dbReference type="GO" id="GO:0052621">
    <property type="term" value="F:diguanylate cyclase activity"/>
    <property type="evidence" value="ECO:0007669"/>
    <property type="project" value="UniProtKB-EC"/>
</dbReference>
<evidence type="ECO:0000259" key="5">
    <source>
        <dbReference type="PROSITE" id="PS50887"/>
    </source>
</evidence>
<dbReference type="RefSeq" id="WP_055463501.1">
    <property type="nucleotide sequence ID" value="NZ_CYHG01000007.1"/>
</dbReference>
<evidence type="ECO:0000256" key="4">
    <source>
        <dbReference type="SAM" id="Phobius"/>
    </source>
</evidence>
<dbReference type="SMART" id="SM00267">
    <property type="entry name" value="GGDEF"/>
    <property type="match status" value="1"/>
</dbReference>
<dbReference type="PANTHER" id="PTHR45138">
    <property type="entry name" value="REGULATORY COMPONENTS OF SENSORY TRANSDUCTION SYSTEM"/>
    <property type="match status" value="1"/>
</dbReference>
<evidence type="ECO:0000313" key="7">
    <source>
        <dbReference type="Proteomes" id="UP000182769"/>
    </source>
</evidence>
<dbReference type="GO" id="GO:0043709">
    <property type="term" value="P:cell adhesion involved in single-species biofilm formation"/>
    <property type="evidence" value="ECO:0007669"/>
    <property type="project" value="TreeGrafter"/>
</dbReference>
<comment type="catalytic activity">
    <reaction evidence="3">
        <text>2 GTP = 3',3'-c-di-GMP + 2 diphosphate</text>
        <dbReference type="Rhea" id="RHEA:24898"/>
        <dbReference type="ChEBI" id="CHEBI:33019"/>
        <dbReference type="ChEBI" id="CHEBI:37565"/>
        <dbReference type="ChEBI" id="CHEBI:58805"/>
        <dbReference type="EC" id="2.7.7.65"/>
    </reaction>
</comment>
<dbReference type="GO" id="GO:1902201">
    <property type="term" value="P:negative regulation of bacterial-type flagellum-dependent cell motility"/>
    <property type="evidence" value="ECO:0007669"/>
    <property type="project" value="TreeGrafter"/>
</dbReference>
<reference evidence="7" key="1">
    <citation type="submission" date="2015-08" db="EMBL/GenBank/DDBJ databases">
        <authorList>
            <person name="Varghese N."/>
        </authorList>
    </citation>
    <scope>NUCLEOTIDE SEQUENCE [LARGE SCALE GENOMIC DNA]</scope>
    <source>
        <strain evidence="7">JCM 18476</strain>
    </source>
</reference>
<keyword evidence="4" id="KW-0472">Membrane</keyword>
<name>A0A0K6IN81_9GAMM</name>
<dbReference type="PROSITE" id="PS50887">
    <property type="entry name" value="GGDEF"/>
    <property type="match status" value="1"/>
</dbReference>
<feature type="transmembrane region" description="Helical" evidence="4">
    <location>
        <begin position="69"/>
        <end position="89"/>
    </location>
</feature>
<accession>A0A0K6IN81</accession>
<feature type="transmembrane region" description="Helical" evidence="4">
    <location>
        <begin position="101"/>
        <end position="120"/>
    </location>
</feature>
<evidence type="ECO:0000256" key="2">
    <source>
        <dbReference type="ARBA" id="ARBA00012528"/>
    </source>
</evidence>
<evidence type="ECO:0000313" key="6">
    <source>
        <dbReference type="EMBL" id="CUB04559.1"/>
    </source>
</evidence>
<gene>
    <name evidence="6" type="ORF">Ga0061065_107133</name>
</gene>
<dbReference type="NCBIfam" id="TIGR00254">
    <property type="entry name" value="GGDEF"/>
    <property type="match status" value="1"/>
</dbReference>
<feature type="domain" description="GGDEF" evidence="5">
    <location>
        <begin position="223"/>
        <end position="352"/>
    </location>
</feature>
<comment type="cofactor">
    <cofactor evidence="1">
        <name>Mg(2+)</name>
        <dbReference type="ChEBI" id="CHEBI:18420"/>
    </cofactor>
</comment>
<dbReference type="InterPro" id="IPR029787">
    <property type="entry name" value="Nucleotide_cyclase"/>
</dbReference>
<dbReference type="OrthoDB" id="9803824at2"/>
<dbReference type="PANTHER" id="PTHR45138:SF9">
    <property type="entry name" value="DIGUANYLATE CYCLASE DGCM-RELATED"/>
    <property type="match status" value="1"/>
</dbReference>
<dbReference type="InterPro" id="IPR043128">
    <property type="entry name" value="Rev_trsase/Diguanyl_cyclase"/>
</dbReference>
<dbReference type="Gene3D" id="3.30.70.270">
    <property type="match status" value="1"/>
</dbReference>
<keyword evidence="7" id="KW-1185">Reference proteome</keyword>